<evidence type="ECO:0000256" key="1">
    <source>
        <dbReference type="ARBA" id="ARBA00022448"/>
    </source>
</evidence>
<evidence type="ECO:0000313" key="9">
    <source>
        <dbReference type="Proteomes" id="UP001152795"/>
    </source>
</evidence>
<keyword evidence="4" id="KW-0040">ANK repeat</keyword>
<keyword evidence="2" id="KW-0716">Sensory transduction</keyword>
<dbReference type="InterPro" id="IPR036770">
    <property type="entry name" value="Ankyrin_rpt-contain_sf"/>
</dbReference>
<evidence type="ECO:0000256" key="7">
    <source>
        <dbReference type="ARBA" id="ARBA00023303"/>
    </source>
</evidence>
<dbReference type="InterPro" id="IPR002110">
    <property type="entry name" value="Ankyrin_rpt"/>
</dbReference>
<evidence type="ECO:0000256" key="4">
    <source>
        <dbReference type="ARBA" id="ARBA00023043"/>
    </source>
</evidence>
<proteinExistence type="predicted"/>
<dbReference type="Pfam" id="PF12796">
    <property type="entry name" value="Ank_2"/>
    <property type="match status" value="2"/>
</dbReference>
<gene>
    <name evidence="8" type="ORF">PACLA_8A087203</name>
</gene>
<keyword evidence="7" id="KW-0407">Ion channel</keyword>
<dbReference type="PANTHER" id="PTHR47143:SF1">
    <property type="entry name" value="ION_TRANS DOMAIN-CONTAINING PROTEIN"/>
    <property type="match status" value="1"/>
</dbReference>
<dbReference type="Gene3D" id="1.25.40.20">
    <property type="entry name" value="Ankyrin repeat-containing domain"/>
    <property type="match status" value="2"/>
</dbReference>
<dbReference type="SMART" id="SM00248">
    <property type="entry name" value="ANK"/>
    <property type="match status" value="9"/>
</dbReference>
<dbReference type="SUPFAM" id="SSF48403">
    <property type="entry name" value="Ankyrin repeat"/>
    <property type="match status" value="1"/>
</dbReference>
<dbReference type="PROSITE" id="PS50297">
    <property type="entry name" value="ANK_REP_REGION"/>
    <property type="match status" value="4"/>
</dbReference>
<keyword evidence="6" id="KW-0325">Glycoprotein</keyword>
<sequence length="520" mass="58415">MQREIKHGDGYLIHAACKNGMEKCLMKIVESMGHLDILQLSRKDKLGFVPIHKAAINNHANLVRFIGSKSKRFVNETTENSQTALVLAAQCGHTSVVEQLLDLKADFTISDDSDRTVLHYAIEYPEMLKLLLKKKDLSRLLINAKEKDGYTPVHNAALRGFIESVRILLEYGAELNVFTNTSRSPLHCAVSSQSCAVVELVLANEPALINKADATGKTPLHTAASYGSAQVVKCLLNNGALIVRDGNMFSPLHIAASKGHLSIVEMVVAFDNNIIDWPNKYRRTALLTAASSCKTDVVKFLLDKNAAITEDYEFLNCLDWSLVKNDKQSAMMMMCHDRWKEIMITAKNGTEGTMYKLVCSMPEVAYRALSNSRMSVGHPDTKEHWVRYNFMCLQDPSPPESNKKATKLKPLTAIKAMIRMNCYRCLCHPVCCKYLKEKWMDFGWKVYSASLLIYLVFLVSLNVYAFGIPSYQESRENKGEDGASINVKVAMVICIVFAGVNSFKEIVQLMVYKFNYFLDK</sequence>
<dbReference type="EMBL" id="CACRXK020006267">
    <property type="protein sequence ID" value="CAB4008908.1"/>
    <property type="molecule type" value="Genomic_DNA"/>
</dbReference>
<dbReference type="GO" id="GO:0022857">
    <property type="term" value="F:transmembrane transporter activity"/>
    <property type="evidence" value="ECO:0007669"/>
    <property type="project" value="TreeGrafter"/>
</dbReference>
<evidence type="ECO:0000313" key="8">
    <source>
        <dbReference type="EMBL" id="CAB4008908.1"/>
    </source>
</evidence>
<keyword evidence="3" id="KW-0677">Repeat</keyword>
<dbReference type="PANTHER" id="PTHR47143">
    <property type="entry name" value="TRANSIENT RECEPTOR POTENTIAL CATION CHANNEL PROTEIN PAINLESS"/>
    <property type="match status" value="1"/>
</dbReference>
<comment type="caution">
    <text evidence="8">The sequence shown here is derived from an EMBL/GenBank/DDBJ whole genome shotgun (WGS) entry which is preliminary data.</text>
</comment>
<feature type="non-terminal residue" evidence="8">
    <location>
        <position position="520"/>
    </location>
</feature>
<evidence type="ECO:0000256" key="3">
    <source>
        <dbReference type="ARBA" id="ARBA00022737"/>
    </source>
</evidence>
<reference evidence="8" key="1">
    <citation type="submission" date="2020-04" db="EMBL/GenBank/DDBJ databases">
        <authorList>
            <person name="Alioto T."/>
            <person name="Alioto T."/>
            <person name="Gomez Garrido J."/>
        </authorList>
    </citation>
    <scope>NUCLEOTIDE SEQUENCE</scope>
    <source>
        <strain evidence="8">A484AB</strain>
    </source>
</reference>
<keyword evidence="1" id="KW-0813">Transport</keyword>
<name>A0A6S7J881_PARCT</name>
<evidence type="ECO:0000256" key="5">
    <source>
        <dbReference type="ARBA" id="ARBA00023065"/>
    </source>
</evidence>
<protein>
    <submittedName>
        <fullName evidence="8">Transient receptor potential cation channel subfamily A member 1-like</fullName>
    </submittedName>
</protein>
<dbReference type="InterPro" id="IPR052076">
    <property type="entry name" value="TRP_cation_channel"/>
</dbReference>
<dbReference type="GO" id="GO:1902495">
    <property type="term" value="C:transmembrane transporter complex"/>
    <property type="evidence" value="ECO:0007669"/>
    <property type="project" value="TreeGrafter"/>
</dbReference>
<accession>A0A6S7J881</accession>
<dbReference type="OrthoDB" id="539213at2759"/>
<dbReference type="PROSITE" id="PS50088">
    <property type="entry name" value="ANK_REPEAT"/>
    <property type="match status" value="4"/>
</dbReference>
<keyword evidence="9" id="KW-1185">Reference proteome</keyword>
<evidence type="ECO:0000256" key="2">
    <source>
        <dbReference type="ARBA" id="ARBA00022606"/>
    </source>
</evidence>
<organism evidence="8 9">
    <name type="scientific">Paramuricea clavata</name>
    <name type="common">Red gorgonian</name>
    <name type="synonym">Violescent sea-whip</name>
    <dbReference type="NCBI Taxonomy" id="317549"/>
    <lineage>
        <taxon>Eukaryota</taxon>
        <taxon>Metazoa</taxon>
        <taxon>Cnidaria</taxon>
        <taxon>Anthozoa</taxon>
        <taxon>Octocorallia</taxon>
        <taxon>Malacalcyonacea</taxon>
        <taxon>Plexauridae</taxon>
        <taxon>Paramuricea</taxon>
    </lineage>
</organism>
<dbReference type="Proteomes" id="UP001152795">
    <property type="component" value="Unassembled WGS sequence"/>
</dbReference>
<keyword evidence="8" id="KW-0675">Receptor</keyword>
<evidence type="ECO:0000256" key="6">
    <source>
        <dbReference type="ARBA" id="ARBA00023180"/>
    </source>
</evidence>
<dbReference type="AlphaFoldDB" id="A0A6S7J881"/>
<dbReference type="GO" id="GO:0034220">
    <property type="term" value="P:monoatomic ion transmembrane transport"/>
    <property type="evidence" value="ECO:0007669"/>
    <property type="project" value="UniProtKB-KW"/>
</dbReference>
<dbReference type="Pfam" id="PF00023">
    <property type="entry name" value="Ank"/>
    <property type="match status" value="1"/>
</dbReference>
<keyword evidence="5" id="KW-0406">Ion transport</keyword>